<dbReference type="RefSeq" id="WP_167695697.1">
    <property type="nucleotide sequence ID" value="NZ_CP118181.1"/>
</dbReference>
<name>A0A968GG02_9SPIO</name>
<dbReference type="EMBL" id="JAATLM010000001">
    <property type="protein sequence ID" value="NIZ69612.1"/>
    <property type="molecule type" value="Genomic_DNA"/>
</dbReference>
<proteinExistence type="predicted"/>
<protein>
    <submittedName>
        <fullName evidence="1">Uncharacterized protein</fullName>
    </submittedName>
</protein>
<dbReference type="Proteomes" id="UP000778951">
    <property type="component" value="Unassembled WGS sequence"/>
</dbReference>
<comment type="caution">
    <text evidence="1">The sequence shown here is derived from an EMBL/GenBank/DDBJ whole genome shotgun (WGS) entry which is preliminary data.</text>
</comment>
<reference evidence="1" key="1">
    <citation type="submission" date="2020-03" db="EMBL/GenBank/DDBJ databases">
        <title>Spirochaetal bacteria isolated from arthropods constitute a novel genus Entomospira genus novum within the order Spirochaetales.</title>
        <authorList>
            <person name="Grana-Miraglia L."/>
            <person name="Sikutova S."/>
            <person name="Fingerle V."/>
            <person name="Sing A."/>
            <person name="Castillo-Ramirez S."/>
            <person name="Margos G."/>
            <person name="Rudolf I."/>
        </authorList>
    </citation>
    <scope>NUCLEOTIDE SEQUENCE</scope>
    <source>
        <strain evidence="1">BR149</strain>
    </source>
</reference>
<dbReference type="AlphaFoldDB" id="A0A968GG02"/>
<accession>A0A968GG02</accession>
<keyword evidence="2" id="KW-1185">Reference proteome</keyword>
<evidence type="ECO:0000313" key="2">
    <source>
        <dbReference type="Proteomes" id="UP000778951"/>
    </source>
</evidence>
<gene>
    <name evidence="1" type="ORF">HCT48_05210</name>
</gene>
<sequence>MGSDNNERFEGIVRDVTDEDRQKIISRVEEMDLPDLRDNELIDDLPSSRDKESVRIVTDNSVLESHAFKALMRKGMANFTFLEKIVFQLQIIFLRKNQAELFRTYYLKELEQEVLASGNFANFETKTLTARFANELFELYKAVSTVKAPLDLLWQNKKSLHTVITDLLAQGSTTIKRNLEDFVPVDQLLAIFIENNNSDEAVRRHILKSVKSYTDSLSNIRMKEIRSDLLPLFYLHKLASYPFLEVFKLFGVSPTQLLDSDQGTPNFKNNVPISILLDYLMKLDVTLTWAAHLTVSDGVIRYFYREFYIQEAQKSIDSSPSSDDITLQVNEASREFEAILARINRSHSRLPIAKMIQIFTQNPIYTVGQLSPKLDVRQFYSDTFKSIAISELDKVLVQMRIAYFKQMLTHFFAKTGYLTTEFYINNFNNQWQALGLPEFRHTQSFQVVYNFLRQWMPAKMHNILAIMIANILTKTPSLQQQMEEFKISLDLAEDKLKKFDKSLSFEQEAGKLLLGFKDSMNSNSLKRAKEITNFMVNQDAEVLSFIEGSLHLLESLANFLKNKIIDGPSDSLKPIIASVYGGISRSQSLQEVLRSRSEDLFLFVSIIREVIRYEKDGISIDGLVSRTESEGK</sequence>
<organism evidence="1 2">
    <name type="scientific">Entomospira culicis</name>
    <dbReference type="NCBI Taxonomy" id="2719989"/>
    <lineage>
        <taxon>Bacteria</taxon>
        <taxon>Pseudomonadati</taxon>
        <taxon>Spirochaetota</taxon>
        <taxon>Spirochaetia</taxon>
        <taxon>Spirochaetales</taxon>
        <taxon>Spirochaetaceae</taxon>
        <taxon>Entomospira</taxon>
    </lineage>
</organism>
<evidence type="ECO:0000313" key="1">
    <source>
        <dbReference type="EMBL" id="NIZ69612.1"/>
    </source>
</evidence>